<feature type="compositionally biased region" description="Acidic residues" evidence="1">
    <location>
        <begin position="153"/>
        <end position="163"/>
    </location>
</feature>
<protein>
    <submittedName>
        <fullName evidence="3">Replisome organizer</fullName>
    </submittedName>
</protein>
<feature type="domain" description="Phage replisome organiser N-terminal" evidence="2">
    <location>
        <begin position="7"/>
        <end position="125"/>
    </location>
</feature>
<dbReference type="Pfam" id="PF09681">
    <property type="entry name" value="Phage_rep_org_N"/>
    <property type="match status" value="1"/>
</dbReference>
<dbReference type="NCBIfam" id="TIGR01714">
    <property type="entry name" value="phage_rep_org_N"/>
    <property type="match status" value="1"/>
</dbReference>
<name>A0A8S5LPL5_9CAUD</name>
<organism evidence="3">
    <name type="scientific">Siphoviridae sp. ctoiW10</name>
    <dbReference type="NCBI Taxonomy" id="2827592"/>
    <lineage>
        <taxon>Viruses</taxon>
        <taxon>Duplodnaviria</taxon>
        <taxon>Heunggongvirae</taxon>
        <taxon>Uroviricota</taxon>
        <taxon>Caudoviricetes</taxon>
    </lineage>
</organism>
<feature type="region of interest" description="Disordered" evidence="1">
    <location>
        <begin position="124"/>
        <end position="188"/>
    </location>
</feature>
<reference evidence="3" key="1">
    <citation type="journal article" date="2021" name="Proc. Natl. Acad. Sci. U.S.A.">
        <title>A Catalog of Tens of Thousands of Viruses from Human Metagenomes Reveals Hidden Associations with Chronic Diseases.</title>
        <authorList>
            <person name="Tisza M.J."/>
            <person name="Buck C.B."/>
        </authorList>
    </citation>
    <scope>NUCLEOTIDE SEQUENCE</scope>
    <source>
        <strain evidence="3">CtoiW10</strain>
    </source>
</reference>
<dbReference type="InterPro" id="IPR010056">
    <property type="entry name" value="Phage_rep_org__N"/>
</dbReference>
<sequence>MASDVKWIKITTDIFDDEKVLMIESMPSADSIIVIWFKLLVLAGKQNNSGVFILNNRIAYTDEMLASIFRRDIGLVRMALRTFEQFDMIEIVDDVITIPNWGKHQTLDSYEKKKERDRIYQAKRRASQKRLIEKSSDTSLDRHADQSLPVAVSEEEREVDIEDSSSSLRSEELVASEPAATPPAERPAPIPYREIADLYNAACPNMPKCTALSEARKKAIRARYSSGYKLDDFRRLFAMAGESTFLNGGNNRNFMANFDWLIRDANMAKVLSGNYADRSGQGCAAEVPKRKSWAEVAAEMDAEEGRTT</sequence>
<accession>A0A8S5LPL5</accession>
<feature type="compositionally biased region" description="Basic and acidic residues" evidence="1">
    <location>
        <begin position="130"/>
        <end position="145"/>
    </location>
</feature>
<evidence type="ECO:0000313" key="3">
    <source>
        <dbReference type="EMBL" id="DAD71791.1"/>
    </source>
</evidence>
<dbReference type="InterPro" id="IPR053162">
    <property type="entry name" value="DnaD"/>
</dbReference>
<dbReference type="EMBL" id="BK015888">
    <property type="protein sequence ID" value="DAD71791.1"/>
    <property type="molecule type" value="Genomic_DNA"/>
</dbReference>
<feature type="compositionally biased region" description="Low complexity" evidence="1">
    <location>
        <begin position="164"/>
        <end position="179"/>
    </location>
</feature>
<evidence type="ECO:0000256" key="1">
    <source>
        <dbReference type="SAM" id="MobiDB-lite"/>
    </source>
</evidence>
<dbReference type="PANTHER" id="PTHR37293:SF7">
    <property type="entry name" value="HYPOTHETICAL PHAGE PROTEIN"/>
    <property type="match status" value="1"/>
</dbReference>
<dbReference type="PANTHER" id="PTHR37293">
    <property type="entry name" value="PHAGE REPLICATION PROTEIN-RELATED"/>
    <property type="match status" value="1"/>
</dbReference>
<evidence type="ECO:0000259" key="2">
    <source>
        <dbReference type="Pfam" id="PF09681"/>
    </source>
</evidence>
<proteinExistence type="predicted"/>